<sequence length="220" mass="25176">MDEIIVLQTLYTLLVQNKTNRVSLVRLQTEINENALVHKLVPSTGKQVLSVHDILETIKRLFPKKTSLTDGQLTFYNLQLGEMRDTLFTLYERLKQELVARVKESEPAIDALIKDKTTSQRTRLLVLCRDTLLNKFEEHPRSKMYLGSAGHAAGAVRERLDLELIRQRTPASILELQAWLQMCVANATMYHRSGTVEWRDARASQGELDETIGFVRSVLE</sequence>
<dbReference type="EMBL" id="LN890542">
    <property type="protein sequence ID" value="CUS20963.1"/>
    <property type="molecule type" value="Genomic_DNA"/>
</dbReference>
<keyword evidence="2" id="KW-1185">Reference proteome</keyword>
<evidence type="ECO:0000313" key="2">
    <source>
        <dbReference type="Proteomes" id="UP000236544"/>
    </source>
</evidence>
<dbReference type="OrthoDB" id="4029425at2759"/>
<gene>
    <name evidence="1" type="ORF">LAQU0_S02e02388g</name>
</gene>
<dbReference type="AlphaFoldDB" id="A0A0P1KLX0"/>
<dbReference type="PRINTS" id="PR02067">
    <property type="entry name" value="PROTEINEAF5"/>
</dbReference>
<organism evidence="1 2">
    <name type="scientific">Lachancea quebecensis</name>
    <dbReference type="NCBI Taxonomy" id="1654605"/>
    <lineage>
        <taxon>Eukaryota</taxon>
        <taxon>Fungi</taxon>
        <taxon>Dikarya</taxon>
        <taxon>Ascomycota</taxon>
        <taxon>Saccharomycotina</taxon>
        <taxon>Saccharomycetes</taxon>
        <taxon>Saccharomycetales</taxon>
        <taxon>Saccharomycetaceae</taxon>
        <taxon>Lachancea</taxon>
    </lineage>
</organism>
<dbReference type="Proteomes" id="UP000236544">
    <property type="component" value="Unassembled WGS sequence"/>
</dbReference>
<name>A0A0P1KLX0_9SACH</name>
<evidence type="ECO:0000313" key="1">
    <source>
        <dbReference type="EMBL" id="CUS20963.1"/>
    </source>
</evidence>
<protein>
    <submittedName>
        <fullName evidence="1">LAQU0S02e02388g1_1</fullName>
    </submittedName>
</protein>
<dbReference type="InterPro" id="IPR026226">
    <property type="entry name" value="EAF5"/>
</dbReference>
<reference evidence="2" key="1">
    <citation type="submission" date="2015-10" db="EMBL/GenBank/DDBJ databases">
        <authorList>
            <person name="Devillers H."/>
        </authorList>
    </citation>
    <scope>NUCLEOTIDE SEQUENCE [LARGE SCALE GENOMIC DNA]</scope>
</reference>
<accession>A0A0P1KLX0</accession>
<proteinExistence type="predicted"/>